<keyword evidence="6 10" id="KW-1133">Transmembrane helix</keyword>
<keyword evidence="8 10" id="KW-0443">Lipid metabolism</keyword>
<comment type="similarity">
    <text evidence="2 10">Belongs to the ARV1 family.</text>
</comment>
<accession>A0A1V9X8X7</accession>
<protein>
    <recommendedName>
        <fullName evidence="10">Protein ARV</fullName>
    </recommendedName>
</protein>
<evidence type="ECO:0000256" key="4">
    <source>
        <dbReference type="ARBA" id="ARBA00022692"/>
    </source>
</evidence>
<dbReference type="GO" id="GO:0005794">
    <property type="term" value="C:Golgi apparatus"/>
    <property type="evidence" value="ECO:0007669"/>
    <property type="project" value="TreeGrafter"/>
</dbReference>
<name>A0A1V9X8X7_9ACAR</name>
<evidence type="ECO:0000313" key="11">
    <source>
        <dbReference type="EMBL" id="OQR69853.1"/>
    </source>
</evidence>
<dbReference type="Proteomes" id="UP000192247">
    <property type="component" value="Unassembled WGS sequence"/>
</dbReference>
<dbReference type="Pfam" id="PF04161">
    <property type="entry name" value="Arv1"/>
    <property type="match status" value="1"/>
</dbReference>
<dbReference type="InParanoid" id="A0A1V9X8X7"/>
<comment type="caution">
    <text evidence="11">The sequence shown here is derived from an EMBL/GenBank/DDBJ whole genome shotgun (WGS) entry which is preliminary data.</text>
</comment>
<evidence type="ECO:0000256" key="7">
    <source>
        <dbReference type="ARBA" id="ARBA00023055"/>
    </source>
</evidence>
<dbReference type="OrthoDB" id="2192830at2759"/>
<feature type="transmembrane region" description="Helical" evidence="10">
    <location>
        <begin position="141"/>
        <end position="160"/>
    </location>
</feature>
<evidence type="ECO:0000256" key="9">
    <source>
        <dbReference type="ARBA" id="ARBA00023136"/>
    </source>
</evidence>
<comment type="caution">
    <text evidence="10">Lacks conserved residue(s) required for the propagation of feature annotation.</text>
</comment>
<sequence length="227" mass="26041">MRCIHCGTSATELYHVFCGSIKLRECEKCGHFVDDLLEVEPMVIGVKLFLLRREVYRHLCCNRKGPLPLQVPITLLAMEVFLTWTLCCYEENFEETGDSFRWNLFNTTIRAVFGWIAYITVLFVCLATFARREEYCLSRVFYLVTVSSFSKLINIGVVLWSPGECIATAAYATEFYWLLSQCRMLQCTLERSWLAALLCTVVAAWAKWALAASELPCVVANQFVDYV</sequence>
<evidence type="ECO:0000256" key="1">
    <source>
        <dbReference type="ARBA" id="ARBA00004477"/>
    </source>
</evidence>
<keyword evidence="4 10" id="KW-0812">Transmembrane</keyword>
<keyword evidence="12" id="KW-1185">Reference proteome</keyword>
<feature type="transmembrane region" description="Helical" evidence="10">
    <location>
        <begin position="109"/>
        <end position="129"/>
    </location>
</feature>
<keyword evidence="5 10" id="KW-0256">Endoplasmic reticulum</keyword>
<dbReference type="STRING" id="418985.A0A1V9X8X7"/>
<dbReference type="GO" id="GO:0006665">
    <property type="term" value="P:sphingolipid metabolic process"/>
    <property type="evidence" value="ECO:0007669"/>
    <property type="project" value="TreeGrafter"/>
</dbReference>
<keyword evidence="9 10" id="KW-0472">Membrane</keyword>
<comment type="function">
    <text evidence="10">Mediator of sterol homeostasis involved in sterol uptake, trafficking and distribution into membranes.</text>
</comment>
<organism evidence="11 12">
    <name type="scientific">Tropilaelaps mercedesae</name>
    <dbReference type="NCBI Taxonomy" id="418985"/>
    <lineage>
        <taxon>Eukaryota</taxon>
        <taxon>Metazoa</taxon>
        <taxon>Ecdysozoa</taxon>
        <taxon>Arthropoda</taxon>
        <taxon>Chelicerata</taxon>
        <taxon>Arachnida</taxon>
        <taxon>Acari</taxon>
        <taxon>Parasitiformes</taxon>
        <taxon>Mesostigmata</taxon>
        <taxon>Gamasina</taxon>
        <taxon>Dermanyssoidea</taxon>
        <taxon>Laelapidae</taxon>
        <taxon>Tropilaelaps</taxon>
    </lineage>
</organism>
<dbReference type="GO" id="GO:0032541">
    <property type="term" value="C:cortical endoplasmic reticulum"/>
    <property type="evidence" value="ECO:0007669"/>
    <property type="project" value="TreeGrafter"/>
</dbReference>
<dbReference type="EMBL" id="MNPL01019595">
    <property type="protein sequence ID" value="OQR69853.1"/>
    <property type="molecule type" value="Genomic_DNA"/>
</dbReference>
<reference evidence="11 12" key="1">
    <citation type="journal article" date="2017" name="Gigascience">
        <title>Draft genome of the honey bee ectoparasitic mite, Tropilaelaps mercedesae, is shaped by the parasitic life history.</title>
        <authorList>
            <person name="Dong X."/>
            <person name="Armstrong S.D."/>
            <person name="Xia D."/>
            <person name="Makepeace B.L."/>
            <person name="Darby A.C."/>
            <person name="Kadowaki T."/>
        </authorList>
    </citation>
    <scope>NUCLEOTIDE SEQUENCE [LARGE SCALE GENOMIC DNA]</scope>
    <source>
        <strain evidence="11">Wuxi-XJTLU</strain>
    </source>
</reference>
<keyword evidence="3 10" id="KW-0813">Transport</keyword>
<evidence type="ECO:0000313" key="12">
    <source>
        <dbReference type="Proteomes" id="UP000192247"/>
    </source>
</evidence>
<dbReference type="GO" id="GO:0097036">
    <property type="term" value="P:regulation of plasma membrane sterol distribution"/>
    <property type="evidence" value="ECO:0007669"/>
    <property type="project" value="UniProtKB-UniRule"/>
</dbReference>
<evidence type="ECO:0000256" key="3">
    <source>
        <dbReference type="ARBA" id="ARBA00022448"/>
    </source>
</evidence>
<evidence type="ECO:0000256" key="8">
    <source>
        <dbReference type="ARBA" id="ARBA00023098"/>
    </source>
</evidence>
<evidence type="ECO:0000256" key="6">
    <source>
        <dbReference type="ARBA" id="ARBA00022989"/>
    </source>
</evidence>
<evidence type="ECO:0000256" key="5">
    <source>
        <dbReference type="ARBA" id="ARBA00022824"/>
    </source>
</evidence>
<dbReference type="PANTHER" id="PTHR14467:SF0">
    <property type="entry name" value="PROTEIN ARV1"/>
    <property type="match status" value="1"/>
</dbReference>
<keyword evidence="7 10" id="KW-0445">Lipid transport</keyword>
<dbReference type="InterPro" id="IPR007290">
    <property type="entry name" value="Arv1"/>
</dbReference>
<comment type="subcellular location">
    <subcellularLocation>
        <location evidence="1 10">Endoplasmic reticulum membrane</location>
        <topology evidence="1 10">Multi-pass membrane protein</topology>
    </subcellularLocation>
</comment>
<dbReference type="GO" id="GO:0032366">
    <property type="term" value="P:intracellular sterol transport"/>
    <property type="evidence" value="ECO:0007669"/>
    <property type="project" value="UniProtKB-UniRule"/>
</dbReference>
<dbReference type="AlphaFoldDB" id="A0A1V9X8X7"/>
<gene>
    <name evidence="11" type="ORF">BIW11_12015</name>
</gene>
<dbReference type="GO" id="GO:0005789">
    <property type="term" value="C:endoplasmic reticulum membrane"/>
    <property type="evidence" value="ECO:0007669"/>
    <property type="project" value="UniProtKB-SubCell"/>
</dbReference>
<evidence type="ECO:0000256" key="10">
    <source>
        <dbReference type="RuleBase" id="RU368065"/>
    </source>
</evidence>
<dbReference type="PANTHER" id="PTHR14467">
    <property type="entry name" value="ARV1"/>
    <property type="match status" value="1"/>
</dbReference>
<dbReference type="GO" id="GO:0016125">
    <property type="term" value="P:sterol metabolic process"/>
    <property type="evidence" value="ECO:0007669"/>
    <property type="project" value="UniProtKB-UniRule"/>
</dbReference>
<evidence type="ECO:0000256" key="2">
    <source>
        <dbReference type="ARBA" id="ARBA00009187"/>
    </source>
</evidence>
<proteinExistence type="inferred from homology"/>